<evidence type="ECO:0000313" key="7">
    <source>
        <dbReference type="EMBL" id="MBE9076490.1"/>
    </source>
</evidence>
<evidence type="ECO:0000256" key="3">
    <source>
        <dbReference type="ARBA" id="ARBA00048267"/>
    </source>
</evidence>
<evidence type="ECO:0000256" key="1">
    <source>
        <dbReference type="ARBA" id="ARBA00022801"/>
    </source>
</evidence>
<sequence>MQTLSSSTQNCDLVVIGASAGGVEALQKLVALLPADLPAALFVVIHIPTEPPSQLGHILDRAGPLTAKTAEDDEPIRLGHIYVAPPDYHLLVKPGRVCLHRGPRENRHRPAIDPLFRSAAIAYQSRVIGVVLTGYLDDGTSGLLAVKRCGGTAIVQDPADALHPDMPKNALAAVEVDYQLPLSRLGKTLTELVHKPAQPISEIPSDIITEARIAEHTMSDIASENRLGHLVPYSCPECNGPLWQIDTDKVRRYRCHMGHGFTAKALAASQDAALEQALWEAMRTLEERAMLCHAMARDEENRGRPSASKTYRQQAEESSSHAEVIRELLLQDKPLNL</sequence>
<gene>
    <name evidence="7" type="ORF">IQ241_04135</name>
</gene>
<dbReference type="Proteomes" id="UP000636505">
    <property type="component" value="Unassembled WGS sequence"/>
</dbReference>
<keyword evidence="1 4" id="KW-0378">Hydrolase</keyword>
<feature type="active site" evidence="4">
    <location>
        <position position="19"/>
    </location>
</feature>
<accession>A0A8J7DME9</accession>
<comment type="catalytic activity">
    <reaction evidence="3">
        <text>[protein]-L-glutamate 5-O-methyl ester + H2O = L-glutamyl-[protein] + methanol + H(+)</text>
        <dbReference type="Rhea" id="RHEA:23236"/>
        <dbReference type="Rhea" id="RHEA-COMP:10208"/>
        <dbReference type="Rhea" id="RHEA-COMP:10311"/>
        <dbReference type="ChEBI" id="CHEBI:15377"/>
        <dbReference type="ChEBI" id="CHEBI:15378"/>
        <dbReference type="ChEBI" id="CHEBI:17790"/>
        <dbReference type="ChEBI" id="CHEBI:29973"/>
        <dbReference type="ChEBI" id="CHEBI:82795"/>
        <dbReference type="EC" id="3.1.1.61"/>
    </reaction>
</comment>
<dbReference type="InterPro" id="IPR035909">
    <property type="entry name" value="CheB_C"/>
</dbReference>
<dbReference type="Pfam" id="PF01339">
    <property type="entry name" value="CheB_methylest"/>
    <property type="match status" value="1"/>
</dbReference>
<dbReference type="RefSeq" id="WP_193905150.1">
    <property type="nucleotide sequence ID" value="NZ_JADEXG010000006.1"/>
</dbReference>
<evidence type="ECO:0000256" key="5">
    <source>
        <dbReference type="SAM" id="MobiDB-lite"/>
    </source>
</evidence>
<feature type="domain" description="CheB-type methylesterase" evidence="6">
    <location>
        <begin position="7"/>
        <end position="196"/>
    </location>
</feature>
<dbReference type="AlphaFoldDB" id="A0A8J7DME9"/>
<dbReference type="SUPFAM" id="SSF52738">
    <property type="entry name" value="Methylesterase CheB, C-terminal domain"/>
    <property type="match status" value="1"/>
</dbReference>
<dbReference type="EMBL" id="JADEXG010000006">
    <property type="protein sequence ID" value="MBE9076490.1"/>
    <property type="molecule type" value="Genomic_DNA"/>
</dbReference>
<dbReference type="InterPro" id="IPR000673">
    <property type="entry name" value="Sig_transdc_resp-reg_Me-estase"/>
</dbReference>
<dbReference type="GO" id="GO:0008984">
    <property type="term" value="F:protein-glutamate methylesterase activity"/>
    <property type="evidence" value="ECO:0007669"/>
    <property type="project" value="UniProtKB-EC"/>
</dbReference>
<proteinExistence type="predicted"/>
<reference evidence="7" key="1">
    <citation type="submission" date="2020-10" db="EMBL/GenBank/DDBJ databases">
        <authorList>
            <person name="Castelo-Branco R."/>
            <person name="Eusebio N."/>
            <person name="Adriana R."/>
            <person name="Vieira A."/>
            <person name="Brugerolle De Fraissinette N."/>
            <person name="Rezende De Castro R."/>
            <person name="Schneider M.P."/>
            <person name="Vasconcelos V."/>
            <person name="Leao P.N."/>
        </authorList>
    </citation>
    <scope>NUCLEOTIDE SEQUENCE</scope>
    <source>
        <strain evidence="7">LEGE 07310</strain>
    </source>
</reference>
<dbReference type="InterPro" id="IPR011247">
    <property type="entry name" value="Chemotax_prot-Glu_Me-esterase"/>
</dbReference>
<protein>
    <recommendedName>
        <fullName evidence="2">protein-glutamate methylesterase</fullName>
        <ecNumber evidence="2">3.1.1.61</ecNumber>
    </recommendedName>
</protein>
<dbReference type="SUPFAM" id="SSF47240">
    <property type="entry name" value="Ferritin-like"/>
    <property type="match status" value="1"/>
</dbReference>
<dbReference type="CDD" id="cd16433">
    <property type="entry name" value="CheB"/>
    <property type="match status" value="1"/>
</dbReference>
<feature type="active site" evidence="4">
    <location>
        <position position="138"/>
    </location>
</feature>
<evidence type="ECO:0000313" key="8">
    <source>
        <dbReference type="Proteomes" id="UP000636505"/>
    </source>
</evidence>
<dbReference type="GO" id="GO:0000156">
    <property type="term" value="F:phosphorelay response regulator activity"/>
    <property type="evidence" value="ECO:0007669"/>
    <property type="project" value="InterPro"/>
</dbReference>
<feature type="active site" evidence="4">
    <location>
        <position position="46"/>
    </location>
</feature>
<dbReference type="PANTHER" id="PTHR42872">
    <property type="entry name" value="PROTEIN-GLUTAMATE METHYLESTERASE/PROTEIN-GLUTAMINE GLUTAMINASE"/>
    <property type="match status" value="1"/>
</dbReference>
<name>A0A8J7DME9_9CYAN</name>
<comment type="caution">
    <text evidence="7">The sequence shown here is derived from an EMBL/GenBank/DDBJ whole genome shotgun (WGS) entry which is preliminary data.</text>
</comment>
<dbReference type="Gene3D" id="3.40.50.180">
    <property type="entry name" value="Methylesterase CheB, C-terminal domain"/>
    <property type="match status" value="1"/>
</dbReference>
<dbReference type="GO" id="GO:0005737">
    <property type="term" value="C:cytoplasm"/>
    <property type="evidence" value="ECO:0007669"/>
    <property type="project" value="InterPro"/>
</dbReference>
<keyword evidence="8" id="KW-1185">Reference proteome</keyword>
<evidence type="ECO:0000256" key="2">
    <source>
        <dbReference type="ARBA" id="ARBA00039140"/>
    </source>
</evidence>
<keyword evidence="4" id="KW-0145">Chemotaxis</keyword>
<dbReference type="PANTHER" id="PTHR42872:SF6">
    <property type="entry name" value="PROTEIN-GLUTAMATE METHYLESTERASE_PROTEIN-GLUTAMINE GLUTAMINASE"/>
    <property type="match status" value="1"/>
</dbReference>
<dbReference type="GO" id="GO:0006935">
    <property type="term" value="P:chemotaxis"/>
    <property type="evidence" value="ECO:0007669"/>
    <property type="project" value="UniProtKB-UniRule"/>
</dbReference>
<dbReference type="InterPro" id="IPR009078">
    <property type="entry name" value="Ferritin-like_SF"/>
</dbReference>
<dbReference type="PIRSF" id="PIRSF036461">
    <property type="entry name" value="Chmtx_methlestr"/>
    <property type="match status" value="1"/>
</dbReference>
<dbReference type="PROSITE" id="PS50122">
    <property type="entry name" value="CHEB"/>
    <property type="match status" value="1"/>
</dbReference>
<evidence type="ECO:0000259" key="6">
    <source>
        <dbReference type="PROSITE" id="PS50122"/>
    </source>
</evidence>
<evidence type="ECO:0000256" key="4">
    <source>
        <dbReference type="PROSITE-ProRule" id="PRU00050"/>
    </source>
</evidence>
<dbReference type="EC" id="3.1.1.61" evidence="2"/>
<feature type="region of interest" description="Disordered" evidence="5">
    <location>
        <begin position="296"/>
        <end position="319"/>
    </location>
</feature>
<organism evidence="7 8">
    <name type="scientific">Vasconcelosia minhoensis LEGE 07310</name>
    <dbReference type="NCBI Taxonomy" id="915328"/>
    <lineage>
        <taxon>Bacteria</taxon>
        <taxon>Bacillati</taxon>
        <taxon>Cyanobacteriota</taxon>
        <taxon>Cyanophyceae</taxon>
        <taxon>Nodosilineales</taxon>
        <taxon>Cymatolegaceae</taxon>
        <taxon>Vasconcelosia</taxon>
        <taxon>Vasconcelosia minhoensis</taxon>
    </lineage>
</organism>